<dbReference type="InParanoid" id="G4Z0S1"/>
<dbReference type="KEGG" id="psoj:PHYSODRAFT_482594"/>
<feature type="compositionally biased region" description="Basic and acidic residues" evidence="1">
    <location>
        <begin position="80"/>
        <end position="90"/>
    </location>
</feature>
<evidence type="ECO:0000256" key="1">
    <source>
        <dbReference type="SAM" id="MobiDB-lite"/>
    </source>
</evidence>
<dbReference type="Proteomes" id="UP000002640">
    <property type="component" value="Unassembled WGS sequence"/>
</dbReference>
<accession>G4Z0S1</accession>
<proteinExistence type="predicted"/>
<protein>
    <submittedName>
        <fullName evidence="2">Uncharacterized protein</fullName>
    </submittedName>
</protein>
<dbReference type="RefSeq" id="XP_009521665.1">
    <property type="nucleotide sequence ID" value="XM_009523370.1"/>
</dbReference>
<feature type="non-terminal residue" evidence="2">
    <location>
        <position position="144"/>
    </location>
</feature>
<name>G4Z0S1_PHYSP</name>
<evidence type="ECO:0000313" key="2">
    <source>
        <dbReference type="EMBL" id="EGZ26377.1"/>
    </source>
</evidence>
<evidence type="ECO:0000313" key="3">
    <source>
        <dbReference type="Proteomes" id="UP000002640"/>
    </source>
</evidence>
<dbReference type="GeneID" id="20655518"/>
<organism evidence="2 3">
    <name type="scientific">Phytophthora sojae (strain P6497)</name>
    <name type="common">Soybean stem and root rot agent</name>
    <name type="synonym">Phytophthora megasperma f. sp. glycines</name>
    <dbReference type="NCBI Taxonomy" id="1094619"/>
    <lineage>
        <taxon>Eukaryota</taxon>
        <taxon>Sar</taxon>
        <taxon>Stramenopiles</taxon>
        <taxon>Oomycota</taxon>
        <taxon>Peronosporomycetes</taxon>
        <taxon>Peronosporales</taxon>
        <taxon>Peronosporaceae</taxon>
        <taxon>Phytophthora</taxon>
    </lineage>
</organism>
<gene>
    <name evidence="2" type="ORF">PHYSODRAFT_482594</name>
</gene>
<dbReference type="AlphaFoldDB" id="G4Z0S1"/>
<keyword evidence="3" id="KW-1185">Reference proteome</keyword>
<sequence>MPVFLERVGGDLLACNTCCDVDVVLSTAAGPVHLRRVHCVILDDDEELGNPALVSLGIDVDRQMEQLASGGGLDGDDGDDIRGDPEIGRDSDAEMTEFVNGLLNTAGANGFPEEEMPALRRIVLDYKDMWRSRLGADEPARVKP</sequence>
<reference evidence="2 3" key="1">
    <citation type="journal article" date="2006" name="Science">
        <title>Phytophthora genome sequences uncover evolutionary origins and mechanisms of pathogenesis.</title>
        <authorList>
            <person name="Tyler B.M."/>
            <person name="Tripathy S."/>
            <person name="Zhang X."/>
            <person name="Dehal P."/>
            <person name="Jiang R.H."/>
            <person name="Aerts A."/>
            <person name="Arredondo F.D."/>
            <person name="Baxter L."/>
            <person name="Bensasson D."/>
            <person name="Beynon J.L."/>
            <person name="Chapman J."/>
            <person name="Damasceno C.M."/>
            <person name="Dorrance A.E."/>
            <person name="Dou D."/>
            <person name="Dickerman A.W."/>
            <person name="Dubchak I.L."/>
            <person name="Garbelotto M."/>
            <person name="Gijzen M."/>
            <person name="Gordon S.G."/>
            <person name="Govers F."/>
            <person name="Grunwald N.J."/>
            <person name="Huang W."/>
            <person name="Ivors K.L."/>
            <person name="Jones R.W."/>
            <person name="Kamoun S."/>
            <person name="Krampis K."/>
            <person name="Lamour K.H."/>
            <person name="Lee M.K."/>
            <person name="McDonald W.H."/>
            <person name="Medina M."/>
            <person name="Meijer H.J."/>
            <person name="Nordberg E.K."/>
            <person name="Maclean D.J."/>
            <person name="Ospina-Giraldo M.D."/>
            <person name="Morris P.F."/>
            <person name="Phuntumart V."/>
            <person name="Putnam N.H."/>
            <person name="Rash S."/>
            <person name="Rose J.K."/>
            <person name="Sakihama Y."/>
            <person name="Salamov A.A."/>
            <person name="Savidor A."/>
            <person name="Scheuring C.F."/>
            <person name="Smith B.M."/>
            <person name="Sobral B.W."/>
            <person name="Terry A."/>
            <person name="Torto-Alalibo T.A."/>
            <person name="Win J."/>
            <person name="Xu Z."/>
            <person name="Zhang H."/>
            <person name="Grigoriev I.V."/>
            <person name="Rokhsar D.S."/>
            <person name="Boore J.L."/>
        </authorList>
    </citation>
    <scope>NUCLEOTIDE SEQUENCE [LARGE SCALE GENOMIC DNA]</scope>
    <source>
        <strain evidence="2 3">P6497</strain>
    </source>
</reference>
<dbReference type="EMBL" id="JH159152">
    <property type="protein sequence ID" value="EGZ26377.1"/>
    <property type="molecule type" value="Genomic_DNA"/>
</dbReference>
<feature type="region of interest" description="Disordered" evidence="1">
    <location>
        <begin position="67"/>
        <end position="90"/>
    </location>
</feature>